<organism evidence="2 3">
    <name type="scientific">Vitis vinifera</name>
    <name type="common">Grape</name>
    <dbReference type="NCBI Taxonomy" id="29760"/>
    <lineage>
        <taxon>Eukaryota</taxon>
        <taxon>Viridiplantae</taxon>
        <taxon>Streptophyta</taxon>
        <taxon>Embryophyta</taxon>
        <taxon>Tracheophyta</taxon>
        <taxon>Spermatophyta</taxon>
        <taxon>Magnoliopsida</taxon>
        <taxon>eudicotyledons</taxon>
        <taxon>Gunneridae</taxon>
        <taxon>Pentapetalae</taxon>
        <taxon>rosids</taxon>
        <taxon>Vitales</taxon>
        <taxon>Vitaceae</taxon>
        <taxon>Viteae</taxon>
        <taxon>Vitis</taxon>
    </lineage>
</organism>
<keyword evidence="3" id="KW-1185">Reference proteome</keyword>
<dbReference type="InParanoid" id="F6H7D5"/>
<reference evidence="3" key="1">
    <citation type="journal article" date="2007" name="Nature">
        <title>The grapevine genome sequence suggests ancestral hexaploidization in major angiosperm phyla.</title>
        <authorList>
            <consortium name="The French-Italian Public Consortium for Grapevine Genome Characterization."/>
            <person name="Jaillon O."/>
            <person name="Aury J.-M."/>
            <person name="Noel B."/>
            <person name="Policriti A."/>
            <person name="Clepet C."/>
            <person name="Casagrande A."/>
            <person name="Choisne N."/>
            <person name="Aubourg S."/>
            <person name="Vitulo N."/>
            <person name="Jubin C."/>
            <person name="Vezzi A."/>
            <person name="Legeai F."/>
            <person name="Hugueney P."/>
            <person name="Dasilva C."/>
            <person name="Horner D."/>
            <person name="Mica E."/>
            <person name="Jublot D."/>
            <person name="Poulain J."/>
            <person name="Bruyere C."/>
            <person name="Billault A."/>
            <person name="Segurens B."/>
            <person name="Gouyvenoux M."/>
            <person name="Ugarte E."/>
            <person name="Cattonaro F."/>
            <person name="Anthouard V."/>
            <person name="Vico V."/>
            <person name="Del Fabbro C."/>
            <person name="Alaux M."/>
            <person name="Di Gaspero G."/>
            <person name="Dumas V."/>
            <person name="Felice N."/>
            <person name="Paillard S."/>
            <person name="Juman I."/>
            <person name="Moroldo M."/>
            <person name="Scalabrin S."/>
            <person name="Canaguier A."/>
            <person name="Le Clainche I."/>
            <person name="Malacrida G."/>
            <person name="Durand E."/>
            <person name="Pesole G."/>
            <person name="Laucou V."/>
            <person name="Chatelet P."/>
            <person name="Merdinoglu D."/>
            <person name="Delledonne M."/>
            <person name="Pezzotti M."/>
            <person name="Lecharny A."/>
            <person name="Scarpelli C."/>
            <person name="Artiguenave F."/>
            <person name="Pe M.E."/>
            <person name="Valle G."/>
            <person name="Morgante M."/>
            <person name="Caboche M."/>
            <person name="Adam-Blondon A.-F."/>
            <person name="Weissenbach J."/>
            <person name="Quetier F."/>
            <person name="Wincker P."/>
        </authorList>
    </citation>
    <scope>NUCLEOTIDE SEQUENCE [LARGE SCALE GENOMIC DNA]</scope>
    <source>
        <strain evidence="3">cv. Pinot noir / PN40024</strain>
    </source>
</reference>
<dbReference type="Pfam" id="PF14244">
    <property type="entry name" value="Retrotran_gag_3"/>
    <property type="match status" value="1"/>
</dbReference>
<protein>
    <recommendedName>
        <fullName evidence="1">Retrotransposon Copia-like N-terminal domain-containing protein</fullName>
    </recommendedName>
</protein>
<dbReference type="Proteomes" id="UP000009183">
    <property type="component" value="Chromosome 16"/>
</dbReference>
<dbReference type="PaxDb" id="29760-VIT_16s0098g01340.t01"/>
<evidence type="ECO:0000313" key="3">
    <source>
        <dbReference type="Proteomes" id="UP000009183"/>
    </source>
</evidence>
<gene>
    <name evidence="2" type="ordered locus">VIT_16s0098g01340</name>
</gene>
<dbReference type="AlphaFoldDB" id="F6H7D5"/>
<accession>F6H7D5</accession>
<dbReference type="EMBL" id="FN595247">
    <property type="protein sequence ID" value="CCB48069.1"/>
    <property type="molecule type" value="Genomic_DNA"/>
</dbReference>
<evidence type="ECO:0000259" key="1">
    <source>
        <dbReference type="Pfam" id="PF14244"/>
    </source>
</evidence>
<sequence>MVGERDDSLQSISVRLDGNNYSYWSYVMRNFLKGKRMWGYVSGVLSKPINDRDEKYIDMLESQEANNSKIII</sequence>
<dbReference type="HOGENOM" id="CLU_2727383_0_0_1"/>
<evidence type="ECO:0000313" key="2">
    <source>
        <dbReference type="EMBL" id="CCB48069.1"/>
    </source>
</evidence>
<dbReference type="ExpressionAtlas" id="F6H7D5">
    <property type="expression patterns" value="baseline"/>
</dbReference>
<dbReference type="InterPro" id="IPR029472">
    <property type="entry name" value="Copia-like_N"/>
</dbReference>
<name>F6H7D5_VITVI</name>
<feature type="domain" description="Retrotransposon Copia-like N-terminal" evidence="1">
    <location>
        <begin position="4"/>
        <end position="48"/>
    </location>
</feature>
<proteinExistence type="predicted"/>